<name>A0AAN6Y647_9PEZI</name>
<protein>
    <submittedName>
        <fullName evidence="2">Uncharacterized protein</fullName>
    </submittedName>
</protein>
<reference evidence="2" key="2">
    <citation type="submission" date="2023-05" db="EMBL/GenBank/DDBJ databases">
        <authorList>
            <consortium name="Lawrence Berkeley National Laboratory"/>
            <person name="Steindorff A."/>
            <person name="Hensen N."/>
            <person name="Bonometti L."/>
            <person name="Westerberg I."/>
            <person name="Brannstrom I.O."/>
            <person name="Guillou S."/>
            <person name="Cros-Aarteil S."/>
            <person name="Calhoun S."/>
            <person name="Haridas S."/>
            <person name="Kuo A."/>
            <person name="Mondo S."/>
            <person name="Pangilinan J."/>
            <person name="Riley R."/>
            <person name="Labutti K."/>
            <person name="Andreopoulos B."/>
            <person name="Lipzen A."/>
            <person name="Chen C."/>
            <person name="Yanf M."/>
            <person name="Daum C."/>
            <person name="Ng V."/>
            <person name="Clum A."/>
            <person name="Ohm R."/>
            <person name="Martin F."/>
            <person name="Silar P."/>
            <person name="Natvig D."/>
            <person name="Lalanne C."/>
            <person name="Gautier V."/>
            <person name="Ament-Velasquez S.L."/>
            <person name="Kruys A."/>
            <person name="Hutchinson M.I."/>
            <person name="Powell A.J."/>
            <person name="Barry K."/>
            <person name="Miller A.N."/>
            <person name="Grigoriev I.V."/>
            <person name="Debuchy R."/>
            <person name="Gladieux P."/>
            <person name="Thoren M.H."/>
            <person name="Johannesson H."/>
        </authorList>
    </citation>
    <scope>NUCLEOTIDE SEQUENCE</scope>
    <source>
        <strain evidence="2">PSN293</strain>
    </source>
</reference>
<sequence length="165" mass="18481">MALDEAKSDSPDTEIEVTVSEEPVHNQAPAQTSPTTQNPTFPVVERYGFTYTNGSFTSNGMGPMPEDKIRALVAVIDKNTVSEDDPRAWDAKLYEVTTKELLEAQLRFYGIWFETTPFTRILVNLLRNGLSSGQFCAIPASTKKFEDELKAEYEKKLQGTNTHRA</sequence>
<evidence type="ECO:0000313" key="3">
    <source>
        <dbReference type="Proteomes" id="UP001301769"/>
    </source>
</evidence>
<organism evidence="2 3">
    <name type="scientific">Rhypophila decipiens</name>
    <dbReference type="NCBI Taxonomy" id="261697"/>
    <lineage>
        <taxon>Eukaryota</taxon>
        <taxon>Fungi</taxon>
        <taxon>Dikarya</taxon>
        <taxon>Ascomycota</taxon>
        <taxon>Pezizomycotina</taxon>
        <taxon>Sordariomycetes</taxon>
        <taxon>Sordariomycetidae</taxon>
        <taxon>Sordariales</taxon>
        <taxon>Naviculisporaceae</taxon>
        <taxon>Rhypophila</taxon>
    </lineage>
</organism>
<dbReference type="AlphaFoldDB" id="A0AAN6Y647"/>
<gene>
    <name evidence="2" type="ORF">QBC37DRAFT_466619</name>
</gene>
<comment type="caution">
    <text evidence="2">The sequence shown here is derived from an EMBL/GenBank/DDBJ whole genome shotgun (WGS) entry which is preliminary data.</text>
</comment>
<feature type="region of interest" description="Disordered" evidence="1">
    <location>
        <begin position="1"/>
        <end position="41"/>
    </location>
</feature>
<evidence type="ECO:0000313" key="2">
    <source>
        <dbReference type="EMBL" id="KAK4212071.1"/>
    </source>
</evidence>
<dbReference type="Proteomes" id="UP001301769">
    <property type="component" value="Unassembled WGS sequence"/>
</dbReference>
<feature type="compositionally biased region" description="Polar residues" evidence="1">
    <location>
        <begin position="28"/>
        <end position="40"/>
    </location>
</feature>
<dbReference type="EMBL" id="MU858135">
    <property type="protein sequence ID" value="KAK4212071.1"/>
    <property type="molecule type" value="Genomic_DNA"/>
</dbReference>
<proteinExistence type="predicted"/>
<feature type="compositionally biased region" description="Basic and acidic residues" evidence="1">
    <location>
        <begin position="1"/>
        <end position="10"/>
    </location>
</feature>
<reference evidence="2" key="1">
    <citation type="journal article" date="2023" name="Mol. Phylogenet. Evol.">
        <title>Genome-scale phylogeny and comparative genomics of the fungal order Sordariales.</title>
        <authorList>
            <person name="Hensen N."/>
            <person name="Bonometti L."/>
            <person name="Westerberg I."/>
            <person name="Brannstrom I.O."/>
            <person name="Guillou S."/>
            <person name="Cros-Aarteil S."/>
            <person name="Calhoun S."/>
            <person name="Haridas S."/>
            <person name="Kuo A."/>
            <person name="Mondo S."/>
            <person name="Pangilinan J."/>
            <person name="Riley R."/>
            <person name="LaButti K."/>
            <person name="Andreopoulos B."/>
            <person name="Lipzen A."/>
            <person name="Chen C."/>
            <person name="Yan M."/>
            <person name="Daum C."/>
            <person name="Ng V."/>
            <person name="Clum A."/>
            <person name="Steindorff A."/>
            <person name="Ohm R.A."/>
            <person name="Martin F."/>
            <person name="Silar P."/>
            <person name="Natvig D.O."/>
            <person name="Lalanne C."/>
            <person name="Gautier V."/>
            <person name="Ament-Velasquez S.L."/>
            <person name="Kruys A."/>
            <person name="Hutchinson M.I."/>
            <person name="Powell A.J."/>
            <person name="Barry K."/>
            <person name="Miller A.N."/>
            <person name="Grigoriev I.V."/>
            <person name="Debuchy R."/>
            <person name="Gladieux P."/>
            <person name="Hiltunen Thoren M."/>
            <person name="Johannesson H."/>
        </authorList>
    </citation>
    <scope>NUCLEOTIDE SEQUENCE</scope>
    <source>
        <strain evidence="2">PSN293</strain>
    </source>
</reference>
<keyword evidence="3" id="KW-1185">Reference proteome</keyword>
<evidence type="ECO:0000256" key="1">
    <source>
        <dbReference type="SAM" id="MobiDB-lite"/>
    </source>
</evidence>
<accession>A0AAN6Y647</accession>